<dbReference type="InterPro" id="IPR023408">
    <property type="entry name" value="MscS_beta-dom_sf"/>
</dbReference>
<dbReference type="PANTHER" id="PTHR30221:SF1">
    <property type="entry name" value="SMALL-CONDUCTANCE MECHANOSENSITIVE CHANNEL"/>
    <property type="match status" value="1"/>
</dbReference>
<dbReference type="Pfam" id="PF21082">
    <property type="entry name" value="MS_channel_3rd"/>
    <property type="match status" value="1"/>
</dbReference>
<comment type="similarity">
    <text evidence="2">Belongs to the MscS (TC 1.A.23) family.</text>
</comment>
<evidence type="ECO:0000256" key="4">
    <source>
        <dbReference type="ARBA" id="ARBA00022692"/>
    </source>
</evidence>
<reference evidence="12" key="1">
    <citation type="journal article" date="2019" name="Int. J. Syst. Evol. Microbiol.">
        <title>The Global Catalogue of Microorganisms (GCM) 10K type strain sequencing project: providing services to taxonomists for standard genome sequencing and annotation.</title>
        <authorList>
            <consortium name="The Broad Institute Genomics Platform"/>
            <consortium name="The Broad Institute Genome Sequencing Center for Infectious Disease"/>
            <person name="Wu L."/>
            <person name="Ma J."/>
        </authorList>
    </citation>
    <scope>NUCLEOTIDE SEQUENCE [LARGE SCALE GENOMIC DNA]</scope>
    <source>
        <strain evidence="12">CGMCC 1.15461</strain>
    </source>
</reference>
<protein>
    <submittedName>
        <fullName evidence="11">Mechanosensitive ion channel protein</fullName>
    </submittedName>
</protein>
<dbReference type="InterPro" id="IPR010920">
    <property type="entry name" value="LSM_dom_sf"/>
</dbReference>
<dbReference type="InterPro" id="IPR006685">
    <property type="entry name" value="MscS_channel_2nd"/>
</dbReference>
<dbReference type="Proteomes" id="UP000615760">
    <property type="component" value="Unassembled WGS sequence"/>
</dbReference>
<evidence type="ECO:0000256" key="5">
    <source>
        <dbReference type="ARBA" id="ARBA00022989"/>
    </source>
</evidence>
<evidence type="ECO:0000259" key="8">
    <source>
        <dbReference type="Pfam" id="PF00924"/>
    </source>
</evidence>
<feature type="domain" description="Mechanosensitive ion channel MscS" evidence="8">
    <location>
        <begin position="106"/>
        <end position="172"/>
    </location>
</feature>
<dbReference type="InterPro" id="IPR045275">
    <property type="entry name" value="MscS_archaea/bacteria_type"/>
</dbReference>
<feature type="domain" description="Mechanosensitive ion channel transmembrane helices 2/3" evidence="10">
    <location>
        <begin position="71"/>
        <end position="104"/>
    </location>
</feature>
<dbReference type="Pfam" id="PF21088">
    <property type="entry name" value="MS_channel_1st"/>
    <property type="match status" value="1"/>
</dbReference>
<dbReference type="SUPFAM" id="SSF50182">
    <property type="entry name" value="Sm-like ribonucleoproteins"/>
    <property type="match status" value="1"/>
</dbReference>
<feature type="domain" description="Mechanosensitive ion channel MscS C-terminal" evidence="9">
    <location>
        <begin position="179"/>
        <end position="260"/>
    </location>
</feature>
<evidence type="ECO:0000256" key="2">
    <source>
        <dbReference type="ARBA" id="ARBA00008017"/>
    </source>
</evidence>
<dbReference type="Pfam" id="PF00924">
    <property type="entry name" value="MS_channel_2nd"/>
    <property type="match status" value="1"/>
</dbReference>
<keyword evidence="4 7" id="KW-0812">Transmembrane</keyword>
<dbReference type="Gene3D" id="2.30.30.60">
    <property type="match status" value="1"/>
</dbReference>
<evidence type="ECO:0000256" key="6">
    <source>
        <dbReference type="ARBA" id="ARBA00023136"/>
    </source>
</evidence>
<accession>A0ABQ1JLL7</accession>
<dbReference type="InterPro" id="IPR011014">
    <property type="entry name" value="MscS_channel_TM-2"/>
</dbReference>
<dbReference type="Gene3D" id="1.10.287.1260">
    <property type="match status" value="1"/>
</dbReference>
<dbReference type="InterPro" id="IPR008910">
    <property type="entry name" value="MSC_TM_helix"/>
</dbReference>
<keyword evidence="3" id="KW-1003">Cell membrane</keyword>
<dbReference type="InterPro" id="IPR049142">
    <property type="entry name" value="MS_channel_1st"/>
</dbReference>
<keyword evidence="12" id="KW-1185">Reference proteome</keyword>
<dbReference type="Gene3D" id="3.30.70.100">
    <property type="match status" value="1"/>
</dbReference>
<evidence type="ECO:0000313" key="12">
    <source>
        <dbReference type="Proteomes" id="UP000615760"/>
    </source>
</evidence>
<evidence type="ECO:0000256" key="1">
    <source>
        <dbReference type="ARBA" id="ARBA00004651"/>
    </source>
</evidence>
<name>A0ABQ1JLL7_9FLAO</name>
<keyword evidence="5 7" id="KW-1133">Transmembrane helix</keyword>
<dbReference type="InterPro" id="IPR011066">
    <property type="entry name" value="MscS_channel_C_sf"/>
</dbReference>
<evidence type="ECO:0000256" key="7">
    <source>
        <dbReference type="SAM" id="Phobius"/>
    </source>
</evidence>
<evidence type="ECO:0000256" key="3">
    <source>
        <dbReference type="ARBA" id="ARBA00022475"/>
    </source>
</evidence>
<evidence type="ECO:0000259" key="9">
    <source>
        <dbReference type="Pfam" id="PF21082"/>
    </source>
</evidence>
<organism evidence="11 12">
    <name type="scientific">Flavobacterium suaedae</name>
    <dbReference type="NCBI Taxonomy" id="1767027"/>
    <lineage>
        <taxon>Bacteria</taxon>
        <taxon>Pseudomonadati</taxon>
        <taxon>Bacteroidota</taxon>
        <taxon>Flavobacteriia</taxon>
        <taxon>Flavobacteriales</taxon>
        <taxon>Flavobacteriaceae</taxon>
        <taxon>Flavobacterium</taxon>
    </lineage>
</organism>
<dbReference type="RefSeq" id="WP_188619925.1">
    <property type="nucleotide sequence ID" value="NZ_BMJE01000002.1"/>
</dbReference>
<evidence type="ECO:0000313" key="11">
    <source>
        <dbReference type="EMBL" id="GGB70142.1"/>
    </source>
</evidence>
<evidence type="ECO:0000259" key="10">
    <source>
        <dbReference type="Pfam" id="PF21088"/>
    </source>
</evidence>
<feature type="transmembrane region" description="Helical" evidence="7">
    <location>
        <begin position="89"/>
        <end position="119"/>
    </location>
</feature>
<proteinExistence type="inferred from homology"/>
<dbReference type="Pfam" id="PF05552">
    <property type="entry name" value="MS_channel_1st_1"/>
    <property type="match status" value="1"/>
</dbReference>
<dbReference type="InterPro" id="IPR049278">
    <property type="entry name" value="MS_channel_C"/>
</dbReference>
<dbReference type="SUPFAM" id="SSF82689">
    <property type="entry name" value="Mechanosensitive channel protein MscS (YggB), C-terminal domain"/>
    <property type="match status" value="1"/>
</dbReference>
<dbReference type="SUPFAM" id="SSF82861">
    <property type="entry name" value="Mechanosensitive channel protein MscS (YggB), transmembrane region"/>
    <property type="match status" value="1"/>
</dbReference>
<sequence length="279" mass="31240">MKDFDDALERLSEAVINFFPDLLKAIAILIIGLFAIKFFRWFMKRLMHRKKDMDPTLIKFSMDILTWALRVLLFVMVVGALGVETSAFVAILGAAGLAIGLSLQGSLSNFAGGVLIILFKPFRVGDYIEVQGEGGTVDEIQILYTKLITPSNQVVFVPNGALSNDTIKNYSRETTRRAELIIGVGYNSDIKKTKEILAKVIEMDEAILKEPAPIIRVKELADSSVNFQILVWATNGDYWQMLSDFKENSKIELDKAGIEIPFPQRDIHVRNLPEGTIKD</sequence>
<gene>
    <name evidence="11" type="primary">mscS3</name>
    <name evidence="11" type="ORF">GCM10007424_07630</name>
</gene>
<comment type="caution">
    <text evidence="11">The sequence shown here is derived from an EMBL/GenBank/DDBJ whole genome shotgun (WGS) entry which is preliminary data.</text>
</comment>
<feature type="transmembrane region" description="Helical" evidence="7">
    <location>
        <begin position="64"/>
        <end position="83"/>
    </location>
</feature>
<dbReference type="PANTHER" id="PTHR30221">
    <property type="entry name" value="SMALL-CONDUCTANCE MECHANOSENSITIVE CHANNEL"/>
    <property type="match status" value="1"/>
</dbReference>
<comment type="subcellular location">
    <subcellularLocation>
        <location evidence="1">Cell membrane</location>
        <topology evidence="1">Multi-pass membrane protein</topology>
    </subcellularLocation>
</comment>
<feature type="transmembrane region" description="Helical" evidence="7">
    <location>
        <begin position="22"/>
        <end position="43"/>
    </location>
</feature>
<keyword evidence="6 7" id="KW-0472">Membrane</keyword>
<dbReference type="EMBL" id="BMJE01000002">
    <property type="protein sequence ID" value="GGB70142.1"/>
    <property type="molecule type" value="Genomic_DNA"/>
</dbReference>